<evidence type="ECO:0000256" key="3">
    <source>
        <dbReference type="SAM" id="MobiDB-lite"/>
    </source>
</evidence>
<accession>A0A261XYS8</accession>
<keyword evidence="6" id="KW-1185">Reference proteome</keyword>
<dbReference type="InterPro" id="IPR000504">
    <property type="entry name" value="RRM_dom"/>
</dbReference>
<dbReference type="InterPro" id="IPR035979">
    <property type="entry name" value="RBD_domain_sf"/>
</dbReference>
<dbReference type="GO" id="GO:0071040">
    <property type="term" value="P:nuclear polyadenylation-dependent antisense transcript catabolic process"/>
    <property type="evidence" value="ECO:0007669"/>
    <property type="project" value="EnsemblFungi"/>
</dbReference>
<evidence type="ECO:0000256" key="2">
    <source>
        <dbReference type="PROSITE-ProRule" id="PRU00176"/>
    </source>
</evidence>
<feature type="region of interest" description="Disordered" evidence="3">
    <location>
        <begin position="1"/>
        <end position="48"/>
    </location>
</feature>
<dbReference type="GO" id="GO:0000775">
    <property type="term" value="C:chromosome, centromeric region"/>
    <property type="evidence" value="ECO:0007669"/>
    <property type="project" value="EnsemblFungi"/>
</dbReference>
<dbReference type="GO" id="GO:0006406">
    <property type="term" value="P:mRNA export from nucleus"/>
    <property type="evidence" value="ECO:0007669"/>
    <property type="project" value="TreeGrafter"/>
</dbReference>
<feature type="domain" description="RRM" evidence="4">
    <location>
        <begin position="53"/>
        <end position="131"/>
    </location>
</feature>
<dbReference type="EMBL" id="MVBO01000081">
    <property type="protein sequence ID" value="OZJ03527.1"/>
    <property type="molecule type" value="Genomic_DNA"/>
</dbReference>
<dbReference type="SMART" id="SM00360">
    <property type="entry name" value="RRM"/>
    <property type="match status" value="1"/>
</dbReference>
<organism evidence="5 6">
    <name type="scientific">Bifiguratus adelaidae</name>
    <dbReference type="NCBI Taxonomy" id="1938954"/>
    <lineage>
        <taxon>Eukaryota</taxon>
        <taxon>Fungi</taxon>
        <taxon>Fungi incertae sedis</taxon>
        <taxon>Mucoromycota</taxon>
        <taxon>Mucoromycotina</taxon>
        <taxon>Endogonomycetes</taxon>
        <taxon>Endogonales</taxon>
        <taxon>Endogonales incertae sedis</taxon>
        <taxon>Bifiguratus</taxon>
    </lineage>
</organism>
<comment type="caution">
    <text evidence="5">The sequence shown here is derived from an EMBL/GenBank/DDBJ whole genome shotgun (WGS) entry which is preliminary data.</text>
</comment>
<dbReference type="InterPro" id="IPR051229">
    <property type="entry name" value="ALYREF_mRNA_export"/>
</dbReference>
<dbReference type="CDD" id="cd12418">
    <property type="entry name" value="RRM_Aly_REF_like"/>
    <property type="match status" value="1"/>
</dbReference>
<dbReference type="PROSITE" id="PS50102">
    <property type="entry name" value="RRM"/>
    <property type="match status" value="1"/>
</dbReference>
<dbReference type="GO" id="GO:0140746">
    <property type="term" value="P:siRNA catabolic process"/>
    <property type="evidence" value="ECO:0007669"/>
    <property type="project" value="EnsemblFungi"/>
</dbReference>
<dbReference type="Pfam" id="PF13865">
    <property type="entry name" value="FoP_duplication"/>
    <property type="match status" value="1"/>
</dbReference>
<dbReference type="InterPro" id="IPR012677">
    <property type="entry name" value="Nucleotide-bd_a/b_plait_sf"/>
</dbReference>
<feature type="compositionally biased region" description="Basic residues" evidence="3">
    <location>
        <begin position="18"/>
        <end position="29"/>
    </location>
</feature>
<dbReference type="SUPFAM" id="SSF54928">
    <property type="entry name" value="RNA-binding domain, RBD"/>
    <property type="match status" value="1"/>
</dbReference>
<proteinExistence type="predicted"/>
<feature type="compositionally biased region" description="Gly residues" evidence="3">
    <location>
        <begin position="142"/>
        <end position="151"/>
    </location>
</feature>
<dbReference type="Proteomes" id="UP000242875">
    <property type="component" value="Unassembled WGS sequence"/>
</dbReference>
<evidence type="ECO:0000256" key="1">
    <source>
        <dbReference type="ARBA" id="ARBA00022884"/>
    </source>
</evidence>
<dbReference type="GO" id="GO:0005634">
    <property type="term" value="C:nucleus"/>
    <property type="evidence" value="ECO:0007669"/>
    <property type="project" value="EnsemblFungi"/>
</dbReference>
<dbReference type="Gene3D" id="3.30.70.330">
    <property type="match status" value="1"/>
</dbReference>
<dbReference type="SMART" id="SM01218">
    <property type="entry name" value="FoP_duplication"/>
    <property type="match status" value="1"/>
</dbReference>
<dbReference type="AlphaFoldDB" id="A0A261XYS8"/>
<dbReference type="OrthoDB" id="346839at2759"/>
<evidence type="ECO:0000259" key="4">
    <source>
        <dbReference type="PROSITE" id="PS50102"/>
    </source>
</evidence>
<keyword evidence="1 2" id="KW-0694">RNA-binding</keyword>
<gene>
    <name evidence="5" type="ORF">BZG36_03413</name>
</gene>
<evidence type="ECO:0000313" key="6">
    <source>
        <dbReference type="Proteomes" id="UP000242875"/>
    </source>
</evidence>
<dbReference type="PANTHER" id="PTHR19965:SF35">
    <property type="entry name" value="RNA ANNEALING PROTEIN YRA1"/>
    <property type="match status" value="1"/>
</dbReference>
<sequence>MASSLDMALDDIITTSKSRPKAQRGKGRGNQRSIPYSRGGKGLATKSGASEGSKIMISNLHYNVNEADLRELFEKSVGPLKKVSLSYDKTGRSSGQATVSFVRQKDASVAFKKFNNITLDGRPMKIEILLQNANLVADAGRTVGGRAGQRGRGGRGGRRGGEKKTPKTQEDLDKEMADYMSVDQATAASVEHGAGTA</sequence>
<dbReference type="PANTHER" id="PTHR19965">
    <property type="entry name" value="RNA AND EXPORT FACTOR BINDING PROTEIN"/>
    <property type="match status" value="1"/>
</dbReference>
<evidence type="ECO:0000313" key="5">
    <source>
        <dbReference type="EMBL" id="OZJ03527.1"/>
    </source>
</evidence>
<dbReference type="InterPro" id="IPR025715">
    <property type="entry name" value="FoP_C"/>
</dbReference>
<dbReference type="GO" id="GO:0003729">
    <property type="term" value="F:mRNA binding"/>
    <property type="evidence" value="ECO:0007669"/>
    <property type="project" value="TreeGrafter"/>
</dbReference>
<reference evidence="5 6" key="1">
    <citation type="journal article" date="2017" name="Mycologia">
        <title>Bifiguratus adelaidae, gen. et sp. nov., a new member of Mucoromycotina in endophytic and soil-dwelling habitats.</title>
        <authorList>
            <person name="Torres-Cruz T.J."/>
            <person name="Billingsley Tobias T.L."/>
            <person name="Almatruk M."/>
            <person name="Hesse C."/>
            <person name="Kuske C.R."/>
            <person name="Desiro A."/>
            <person name="Benucci G.M."/>
            <person name="Bonito G."/>
            <person name="Stajich J.E."/>
            <person name="Dunlap C."/>
            <person name="Arnold A.E."/>
            <person name="Porras-Alfaro A."/>
        </authorList>
    </citation>
    <scope>NUCLEOTIDE SEQUENCE [LARGE SCALE GENOMIC DNA]</scope>
    <source>
        <strain evidence="5 6">AZ0501</strain>
    </source>
</reference>
<name>A0A261XYS8_9FUNG</name>
<dbReference type="GO" id="GO:0000791">
    <property type="term" value="C:euchromatin"/>
    <property type="evidence" value="ECO:0007669"/>
    <property type="project" value="EnsemblFungi"/>
</dbReference>
<dbReference type="Pfam" id="PF00076">
    <property type="entry name" value="RRM_1"/>
    <property type="match status" value="1"/>
</dbReference>
<feature type="compositionally biased region" description="Basic and acidic residues" evidence="3">
    <location>
        <begin position="159"/>
        <end position="177"/>
    </location>
</feature>
<protein>
    <recommendedName>
        <fullName evidence="4">RRM domain-containing protein</fullName>
    </recommendedName>
</protein>
<feature type="region of interest" description="Disordered" evidence="3">
    <location>
        <begin position="141"/>
        <end position="197"/>
    </location>
</feature>